<dbReference type="Gene3D" id="3.60.10.10">
    <property type="entry name" value="Endonuclease/exonuclease/phosphatase"/>
    <property type="match status" value="1"/>
</dbReference>
<evidence type="ECO:0000313" key="2">
    <source>
        <dbReference type="EMBL" id="KAI9169681.1"/>
    </source>
</evidence>
<reference evidence="2" key="2">
    <citation type="submission" date="2023-02" db="EMBL/GenBank/DDBJ databases">
        <authorList>
            <person name="Swenson N.G."/>
            <person name="Wegrzyn J.L."/>
            <person name="Mcevoy S.L."/>
        </authorList>
    </citation>
    <scope>NUCLEOTIDE SEQUENCE</scope>
    <source>
        <strain evidence="2">91603</strain>
        <tissue evidence="2">Leaf</tissue>
    </source>
</reference>
<dbReference type="InterPro" id="IPR036691">
    <property type="entry name" value="Endo/exonu/phosph_ase_sf"/>
</dbReference>
<dbReference type="EMBL" id="JAJSOW010000104">
    <property type="protein sequence ID" value="KAI9169681.1"/>
    <property type="molecule type" value="Genomic_DNA"/>
</dbReference>
<keyword evidence="1" id="KW-1133">Transmembrane helix</keyword>
<comment type="caution">
    <text evidence="2">The sequence shown here is derived from an EMBL/GenBank/DDBJ whole genome shotgun (WGS) entry which is preliminary data.</text>
</comment>
<evidence type="ECO:0000256" key="1">
    <source>
        <dbReference type="SAM" id="Phobius"/>
    </source>
</evidence>
<reference evidence="2" key="1">
    <citation type="journal article" date="2022" name="Plant J.">
        <title>Strategies of tolerance reflected in two North American maple genomes.</title>
        <authorList>
            <person name="McEvoy S.L."/>
            <person name="Sezen U.U."/>
            <person name="Trouern-Trend A."/>
            <person name="McMahon S.M."/>
            <person name="Schaberg P.G."/>
            <person name="Yang J."/>
            <person name="Wegrzyn J.L."/>
            <person name="Swenson N.G."/>
        </authorList>
    </citation>
    <scope>NUCLEOTIDE SEQUENCE</scope>
    <source>
        <strain evidence="2">91603</strain>
    </source>
</reference>
<dbReference type="SUPFAM" id="SSF56219">
    <property type="entry name" value="DNase I-like"/>
    <property type="match status" value="1"/>
</dbReference>
<accession>A0AAD5NNG4</accession>
<name>A0AAD5NNG4_ACENE</name>
<keyword evidence="1" id="KW-0812">Transmembrane</keyword>
<gene>
    <name evidence="2" type="ORF">LWI28_015990</name>
</gene>
<keyword evidence="1" id="KW-0472">Membrane</keyword>
<dbReference type="AlphaFoldDB" id="A0AAD5NNG4"/>
<organism evidence="2 3">
    <name type="scientific">Acer negundo</name>
    <name type="common">Box elder</name>
    <dbReference type="NCBI Taxonomy" id="4023"/>
    <lineage>
        <taxon>Eukaryota</taxon>
        <taxon>Viridiplantae</taxon>
        <taxon>Streptophyta</taxon>
        <taxon>Embryophyta</taxon>
        <taxon>Tracheophyta</taxon>
        <taxon>Spermatophyta</taxon>
        <taxon>Magnoliopsida</taxon>
        <taxon>eudicotyledons</taxon>
        <taxon>Gunneridae</taxon>
        <taxon>Pentapetalae</taxon>
        <taxon>rosids</taxon>
        <taxon>malvids</taxon>
        <taxon>Sapindales</taxon>
        <taxon>Sapindaceae</taxon>
        <taxon>Hippocastanoideae</taxon>
        <taxon>Acereae</taxon>
        <taxon>Acer</taxon>
    </lineage>
</organism>
<proteinExistence type="predicted"/>
<feature type="transmembrane region" description="Helical" evidence="1">
    <location>
        <begin position="52"/>
        <end position="72"/>
    </location>
</feature>
<dbReference type="Proteomes" id="UP001064489">
    <property type="component" value="Chromosome 7"/>
</dbReference>
<sequence length="140" mass="15818">MDPYSPPLADLNNNFQTDLTEDSELEDRECKDTSNLEGDSFMGEELFRNDKLAVLGLVLFLMLAISWNVRGLGRCEKKKKVRCLVKTYNLVMVFIQESKIVNFNYGIIRSLEGTVLSKGVRVDADGRAGGLILLWNDKLI</sequence>
<evidence type="ECO:0008006" key="4">
    <source>
        <dbReference type="Google" id="ProtNLM"/>
    </source>
</evidence>
<protein>
    <recommendedName>
        <fullName evidence="4">Transmembrane protein</fullName>
    </recommendedName>
</protein>
<evidence type="ECO:0000313" key="3">
    <source>
        <dbReference type="Proteomes" id="UP001064489"/>
    </source>
</evidence>
<keyword evidence="3" id="KW-1185">Reference proteome</keyword>